<proteinExistence type="predicted"/>
<sequence>MDQEQNKDQTYQTYEIFNSVEVQKRQNLKEVKQDQELIQENILQDEDYLQHEQKTIFQINQASKFQSDLNKEVEEPKIMTQIQRQVKQKENNKKEKFLVEEIQIKTTQINKVQENQLKTENGLLFIQAQQESKLILNPIMPKLNKNIQEDYVNVIFGLYKIYDEQIPKEVFISSIYNQHQLEAQITENNVNISNQLSKFLSGFRKIKSDPNSFFAALSFQFFQIALKQQNQSQFENDLSWIQNLNIAIKTRQFIIDDNYFQNHQNYFLQKIQEIYVSRNPEEQLEQIMNDRQSQFYGLSIIYFRNLISQLIIDENSDKNEEAEEIKFWENSLSNANNIFELLAERLKIQIHEYNINKQKSQVYKQIYGDDTERQIHLLCLDEHYDIGISKF</sequence>
<dbReference type="AlphaFoldDB" id="A0A8S1LJL8"/>
<dbReference type="Proteomes" id="UP000692954">
    <property type="component" value="Unassembled WGS sequence"/>
</dbReference>
<dbReference type="OrthoDB" id="302910at2759"/>
<organism evidence="1 2">
    <name type="scientific">Paramecium sonneborni</name>
    <dbReference type="NCBI Taxonomy" id="65129"/>
    <lineage>
        <taxon>Eukaryota</taxon>
        <taxon>Sar</taxon>
        <taxon>Alveolata</taxon>
        <taxon>Ciliophora</taxon>
        <taxon>Intramacronucleata</taxon>
        <taxon>Oligohymenophorea</taxon>
        <taxon>Peniculida</taxon>
        <taxon>Parameciidae</taxon>
        <taxon>Paramecium</taxon>
    </lineage>
</organism>
<comment type="caution">
    <text evidence="1">The sequence shown here is derived from an EMBL/GenBank/DDBJ whole genome shotgun (WGS) entry which is preliminary data.</text>
</comment>
<evidence type="ECO:0000313" key="1">
    <source>
        <dbReference type="EMBL" id="CAD8066561.1"/>
    </source>
</evidence>
<reference evidence="1" key="1">
    <citation type="submission" date="2021-01" db="EMBL/GenBank/DDBJ databases">
        <authorList>
            <consortium name="Genoscope - CEA"/>
            <person name="William W."/>
        </authorList>
    </citation>
    <scope>NUCLEOTIDE SEQUENCE</scope>
</reference>
<accession>A0A8S1LJL8</accession>
<protein>
    <submittedName>
        <fullName evidence="1">Uncharacterized protein</fullName>
    </submittedName>
</protein>
<evidence type="ECO:0000313" key="2">
    <source>
        <dbReference type="Proteomes" id="UP000692954"/>
    </source>
</evidence>
<dbReference type="InterPro" id="IPR019400">
    <property type="entry name" value="Peptidase_C65_otubain"/>
</dbReference>
<dbReference type="EMBL" id="CAJJDN010000021">
    <property type="protein sequence ID" value="CAD8066561.1"/>
    <property type="molecule type" value="Genomic_DNA"/>
</dbReference>
<gene>
    <name evidence="1" type="ORF">PSON_ATCC_30995.1.T0210397</name>
</gene>
<dbReference type="Pfam" id="PF10275">
    <property type="entry name" value="Peptidase_C65"/>
    <property type="match status" value="1"/>
</dbReference>
<name>A0A8S1LJL8_9CILI</name>
<keyword evidence="2" id="KW-1185">Reference proteome</keyword>